<keyword evidence="3" id="KW-1185">Reference proteome</keyword>
<dbReference type="EMBL" id="JBHXOF010000002">
    <property type="protein sequence ID" value="MFD4212243.1"/>
    <property type="molecule type" value="Genomic_DNA"/>
</dbReference>
<evidence type="ECO:0000313" key="3">
    <source>
        <dbReference type="Proteomes" id="UP001598251"/>
    </source>
</evidence>
<organism evidence="2 3">
    <name type="scientific">Streptomyces sindenensis</name>
    <dbReference type="NCBI Taxonomy" id="67363"/>
    <lineage>
        <taxon>Bacteria</taxon>
        <taxon>Bacillati</taxon>
        <taxon>Actinomycetota</taxon>
        <taxon>Actinomycetes</taxon>
        <taxon>Kitasatosporales</taxon>
        <taxon>Streptomycetaceae</taxon>
        <taxon>Streptomyces</taxon>
    </lineage>
</organism>
<dbReference type="Proteomes" id="UP001598251">
    <property type="component" value="Unassembled WGS sequence"/>
</dbReference>
<feature type="transmembrane region" description="Helical" evidence="1">
    <location>
        <begin position="12"/>
        <end position="32"/>
    </location>
</feature>
<dbReference type="RefSeq" id="WP_382829348.1">
    <property type="nucleotide sequence ID" value="NZ_JBHXLY010000029.1"/>
</dbReference>
<keyword evidence="1" id="KW-0472">Membrane</keyword>
<protein>
    <submittedName>
        <fullName evidence="2">Uncharacterized protein</fullName>
    </submittedName>
</protein>
<gene>
    <name evidence="2" type="ORF">ACFWSS_04940</name>
</gene>
<reference evidence="2 3" key="1">
    <citation type="submission" date="2024-09" db="EMBL/GenBank/DDBJ databases">
        <title>The Natural Products Discovery Center: Release of the First 8490 Sequenced Strains for Exploring Actinobacteria Biosynthetic Diversity.</title>
        <authorList>
            <person name="Kalkreuter E."/>
            <person name="Kautsar S.A."/>
            <person name="Yang D."/>
            <person name="Bader C.D."/>
            <person name="Teijaro C.N."/>
            <person name="Fluegel L."/>
            <person name="Davis C.M."/>
            <person name="Simpson J.R."/>
            <person name="Lauterbach L."/>
            <person name="Steele A.D."/>
            <person name="Gui C."/>
            <person name="Meng S."/>
            <person name="Li G."/>
            <person name="Viehrig K."/>
            <person name="Ye F."/>
            <person name="Su P."/>
            <person name="Kiefer A.F."/>
            <person name="Nichols A."/>
            <person name="Cepeda A.J."/>
            <person name="Yan W."/>
            <person name="Fan B."/>
            <person name="Jiang Y."/>
            <person name="Adhikari A."/>
            <person name="Zheng C.-J."/>
            <person name="Schuster L."/>
            <person name="Cowan T.M."/>
            <person name="Smanski M.J."/>
            <person name="Chevrette M.G."/>
            <person name="De Carvalho L.P.S."/>
            <person name="Shen B."/>
        </authorList>
    </citation>
    <scope>NUCLEOTIDE SEQUENCE [LARGE SCALE GENOMIC DNA]</scope>
    <source>
        <strain evidence="2 3">NPDC058546</strain>
    </source>
</reference>
<comment type="caution">
    <text evidence="2">The sequence shown here is derived from an EMBL/GenBank/DDBJ whole genome shotgun (WGS) entry which is preliminary data.</text>
</comment>
<evidence type="ECO:0000313" key="2">
    <source>
        <dbReference type="EMBL" id="MFD4212243.1"/>
    </source>
</evidence>
<accession>A0ABW6EAM4</accession>
<sequence>MSTNPFADYHVVYAVMLIALAAVPAGDVLGLGRLWARLPVVRDHGWLR</sequence>
<keyword evidence="1" id="KW-1133">Transmembrane helix</keyword>
<evidence type="ECO:0000256" key="1">
    <source>
        <dbReference type="SAM" id="Phobius"/>
    </source>
</evidence>
<keyword evidence="1" id="KW-0812">Transmembrane</keyword>
<name>A0ABW6EAM4_9ACTN</name>
<proteinExistence type="predicted"/>